<organism evidence="2 3">
    <name type="scientific">Zophobas morio</name>
    <dbReference type="NCBI Taxonomy" id="2755281"/>
    <lineage>
        <taxon>Eukaryota</taxon>
        <taxon>Metazoa</taxon>
        <taxon>Ecdysozoa</taxon>
        <taxon>Arthropoda</taxon>
        <taxon>Hexapoda</taxon>
        <taxon>Insecta</taxon>
        <taxon>Pterygota</taxon>
        <taxon>Neoptera</taxon>
        <taxon>Endopterygota</taxon>
        <taxon>Coleoptera</taxon>
        <taxon>Polyphaga</taxon>
        <taxon>Cucujiformia</taxon>
        <taxon>Tenebrionidae</taxon>
        <taxon>Zophobas</taxon>
    </lineage>
</organism>
<sequence>MQDEDPQEIRDAAVLNLLAPKLRKLYVLLRNKPIRGPGTTPMGSRMYGDDDSFSVTAAGEERKSRMGAPDKSRSSDGGVSRRTAWLFKWKPPSGAGRV</sequence>
<feature type="compositionally biased region" description="Basic and acidic residues" evidence="1">
    <location>
        <begin position="59"/>
        <end position="74"/>
    </location>
</feature>
<gene>
    <name evidence="2" type="ORF">Zmor_021542</name>
</gene>
<dbReference type="Proteomes" id="UP001168821">
    <property type="component" value="Unassembled WGS sequence"/>
</dbReference>
<evidence type="ECO:0000313" key="2">
    <source>
        <dbReference type="EMBL" id="KAJ3649822.1"/>
    </source>
</evidence>
<proteinExistence type="predicted"/>
<dbReference type="EMBL" id="JALNTZ010000006">
    <property type="protein sequence ID" value="KAJ3649822.1"/>
    <property type="molecule type" value="Genomic_DNA"/>
</dbReference>
<dbReference type="AlphaFoldDB" id="A0AA38MBJ4"/>
<reference evidence="2" key="1">
    <citation type="journal article" date="2023" name="G3 (Bethesda)">
        <title>Whole genome assemblies of Zophobas morio and Tenebrio molitor.</title>
        <authorList>
            <person name="Kaur S."/>
            <person name="Stinson S.A."/>
            <person name="diCenzo G.C."/>
        </authorList>
    </citation>
    <scope>NUCLEOTIDE SEQUENCE</scope>
    <source>
        <strain evidence="2">QUZm001</strain>
    </source>
</reference>
<accession>A0AA38MBJ4</accession>
<name>A0AA38MBJ4_9CUCU</name>
<evidence type="ECO:0000256" key="1">
    <source>
        <dbReference type="SAM" id="MobiDB-lite"/>
    </source>
</evidence>
<evidence type="ECO:0000313" key="3">
    <source>
        <dbReference type="Proteomes" id="UP001168821"/>
    </source>
</evidence>
<feature type="region of interest" description="Disordered" evidence="1">
    <location>
        <begin position="33"/>
        <end position="98"/>
    </location>
</feature>
<comment type="caution">
    <text evidence="2">The sequence shown here is derived from an EMBL/GenBank/DDBJ whole genome shotgun (WGS) entry which is preliminary data.</text>
</comment>
<protein>
    <submittedName>
        <fullName evidence="2">Uncharacterized protein</fullName>
    </submittedName>
</protein>
<keyword evidence="3" id="KW-1185">Reference proteome</keyword>